<dbReference type="Proteomes" id="UP000238220">
    <property type="component" value="Unassembled WGS sequence"/>
</dbReference>
<sequence length="177" mass="19016">MSQPILLLPGIGNSGPDHWQTLWQQAEPRMRRVGQHDWEQPQLKDWQEALEAAVAGTAGDAILVAHSLGCLLVAHWGLQTRRKIAGAMLVAPPDPSGPAFPAAARSFAPLPQQRLPFPSMVVASSNDPYGSIAFSRNAARAWGSLYRSVGPCGHINAASGLGHWKAGRMLLWELSAS</sequence>
<evidence type="ECO:0008006" key="3">
    <source>
        <dbReference type="Google" id="ProtNLM"/>
    </source>
</evidence>
<keyword evidence="2" id="KW-1185">Reference proteome</keyword>
<dbReference type="InterPro" id="IPR010662">
    <property type="entry name" value="RBBP9/YdeN"/>
</dbReference>
<dbReference type="OrthoDB" id="9804993at2"/>
<dbReference type="RefSeq" id="WP_104229160.1">
    <property type="nucleotide sequence ID" value="NZ_PSNW01000002.1"/>
</dbReference>
<protein>
    <recommendedName>
        <fullName evidence="3">Alpha/beta hydrolase</fullName>
    </recommendedName>
</protein>
<evidence type="ECO:0000313" key="1">
    <source>
        <dbReference type="EMBL" id="PPE74933.1"/>
    </source>
</evidence>
<dbReference type="Gene3D" id="3.40.50.1820">
    <property type="entry name" value="alpha/beta hydrolase"/>
    <property type="match status" value="1"/>
</dbReference>
<dbReference type="InterPro" id="IPR029058">
    <property type="entry name" value="AB_hydrolase_fold"/>
</dbReference>
<dbReference type="SUPFAM" id="SSF53474">
    <property type="entry name" value="alpha/beta-Hydrolases"/>
    <property type="match status" value="1"/>
</dbReference>
<name>A0A2S5TIX2_9GAMM</name>
<dbReference type="AlphaFoldDB" id="A0A2S5TIX2"/>
<dbReference type="EMBL" id="PSNW01000002">
    <property type="protein sequence ID" value="PPE74933.1"/>
    <property type="molecule type" value="Genomic_DNA"/>
</dbReference>
<reference evidence="1 2" key="1">
    <citation type="submission" date="2018-02" db="EMBL/GenBank/DDBJ databases">
        <title>Genome sequencing of Solimonas sp. HR-BB.</title>
        <authorList>
            <person name="Lee Y."/>
            <person name="Jeon C.O."/>
        </authorList>
    </citation>
    <scope>NUCLEOTIDE SEQUENCE [LARGE SCALE GENOMIC DNA]</scope>
    <source>
        <strain evidence="1 2">HR-BB</strain>
    </source>
</reference>
<organism evidence="1 2">
    <name type="scientific">Solimonas fluminis</name>
    <dbReference type="NCBI Taxonomy" id="2086571"/>
    <lineage>
        <taxon>Bacteria</taxon>
        <taxon>Pseudomonadati</taxon>
        <taxon>Pseudomonadota</taxon>
        <taxon>Gammaproteobacteria</taxon>
        <taxon>Nevskiales</taxon>
        <taxon>Nevskiaceae</taxon>
        <taxon>Solimonas</taxon>
    </lineage>
</organism>
<dbReference type="Pfam" id="PF06821">
    <property type="entry name" value="Ser_hydrolase"/>
    <property type="match status" value="1"/>
</dbReference>
<gene>
    <name evidence="1" type="ORF">C3942_04445</name>
</gene>
<evidence type="ECO:0000313" key="2">
    <source>
        <dbReference type="Proteomes" id="UP000238220"/>
    </source>
</evidence>
<dbReference type="GO" id="GO:0016787">
    <property type="term" value="F:hydrolase activity"/>
    <property type="evidence" value="ECO:0007669"/>
    <property type="project" value="InterPro"/>
</dbReference>
<comment type="caution">
    <text evidence="1">The sequence shown here is derived from an EMBL/GenBank/DDBJ whole genome shotgun (WGS) entry which is preliminary data.</text>
</comment>
<accession>A0A2S5TIX2</accession>
<proteinExistence type="predicted"/>